<evidence type="ECO:0000313" key="2">
    <source>
        <dbReference type="EMBL" id="KAD2806040.1"/>
    </source>
</evidence>
<dbReference type="Proteomes" id="UP000326396">
    <property type="component" value="Linkage Group LG8"/>
</dbReference>
<dbReference type="EMBL" id="SZYD01000018">
    <property type="protein sequence ID" value="KAD2806040.1"/>
    <property type="molecule type" value="Genomic_DNA"/>
</dbReference>
<organism evidence="2 3">
    <name type="scientific">Mikania micrantha</name>
    <name type="common">bitter vine</name>
    <dbReference type="NCBI Taxonomy" id="192012"/>
    <lineage>
        <taxon>Eukaryota</taxon>
        <taxon>Viridiplantae</taxon>
        <taxon>Streptophyta</taxon>
        <taxon>Embryophyta</taxon>
        <taxon>Tracheophyta</taxon>
        <taxon>Spermatophyta</taxon>
        <taxon>Magnoliopsida</taxon>
        <taxon>eudicotyledons</taxon>
        <taxon>Gunneridae</taxon>
        <taxon>Pentapetalae</taxon>
        <taxon>asterids</taxon>
        <taxon>campanulids</taxon>
        <taxon>Asterales</taxon>
        <taxon>Asteraceae</taxon>
        <taxon>Asteroideae</taxon>
        <taxon>Heliantheae alliance</taxon>
        <taxon>Eupatorieae</taxon>
        <taxon>Mikania</taxon>
    </lineage>
</organism>
<feature type="compositionally biased region" description="Low complexity" evidence="1">
    <location>
        <begin position="185"/>
        <end position="207"/>
    </location>
</feature>
<evidence type="ECO:0000313" key="3">
    <source>
        <dbReference type="Proteomes" id="UP000326396"/>
    </source>
</evidence>
<evidence type="ECO:0000256" key="1">
    <source>
        <dbReference type="SAM" id="MobiDB-lite"/>
    </source>
</evidence>
<sequence length="316" mass="35258">MFGGLTNGQSGYPVFHEEHQSQYDMSALPQLQLFQKLPVGCTIDNINFVGNDNATALSRPVKRARELEPEFTQQKLQRSFNNLCQEDTDLTKTTMNPIHVSTGLKLSYGDDERNYSITSVNENLRALPPVAHSLSNSIQLELDCQNKILDHYVKVQSFEFGNGMAKLKGHVLLAHTANLYLSPGTSPATPPAASSLETPSAASATLTRPIHDPRFTAHTSACFDRETEEKKRKEELPFPFSGESLLLRAPSPVNSFSHEYTATGQPSLARQHRRRLPFLRRLISRRTCMMLSYLVSFLVTRWIPAAAVAGSYYSLS</sequence>
<dbReference type="AlphaFoldDB" id="A0A5N6LWY3"/>
<reference evidence="2 3" key="1">
    <citation type="submission" date="2019-05" db="EMBL/GenBank/DDBJ databases">
        <title>Mikania micrantha, genome provides insights into the molecular mechanism of rapid growth.</title>
        <authorList>
            <person name="Liu B."/>
        </authorList>
    </citation>
    <scope>NUCLEOTIDE SEQUENCE [LARGE SCALE GENOMIC DNA]</scope>
    <source>
        <strain evidence="2">NLD-2019</strain>
        <tissue evidence="2">Leaf</tissue>
    </source>
</reference>
<feature type="region of interest" description="Disordered" evidence="1">
    <location>
        <begin position="185"/>
        <end position="209"/>
    </location>
</feature>
<accession>A0A5N6LWY3</accession>
<protein>
    <submittedName>
        <fullName evidence="2">Uncharacterized protein</fullName>
    </submittedName>
</protein>
<gene>
    <name evidence="2" type="ORF">E3N88_39417</name>
</gene>
<keyword evidence="3" id="KW-1185">Reference proteome</keyword>
<proteinExistence type="predicted"/>
<dbReference type="OrthoDB" id="1711136at2759"/>
<comment type="caution">
    <text evidence="2">The sequence shown here is derived from an EMBL/GenBank/DDBJ whole genome shotgun (WGS) entry which is preliminary data.</text>
</comment>
<name>A0A5N6LWY3_9ASTR</name>